<reference evidence="3" key="1">
    <citation type="submission" date="2020-08" db="EMBL/GenBank/DDBJ databases">
        <title>Multicomponent nature underlies the extraordinary mechanical properties of spider dragline silk.</title>
        <authorList>
            <person name="Kono N."/>
            <person name="Nakamura H."/>
            <person name="Mori M."/>
            <person name="Yoshida Y."/>
            <person name="Ohtoshi R."/>
            <person name="Malay A.D."/>
            <person name="Moran D.A.P."/>
            <person name="Tomita M."/>
            <person name="Numata K."/>
            <person name="Arakawa K."/>
        </authorList>
    </citation>
    <scope>NUCLEOTIDE SEQUENCE</scope>
</reference>
<organism evidence="3 4">
    <name type="scientific">Nephila pilipes</name>
    <name type="common">Giant wood spider</name>
    <name type="synonym">Nephila maculata</name>
    <dbReference type="NCBI Taxonomy" id="299642"/>
    <lineage>
        <taxon>Eukaryota</taxon>
        <taxon>Metazoa</taxon>
        <taxon>Ecdysozoa</taxon>
        <taxon>Arthropoda</taxon>
        <taxon>Chelicerata</taxon>
        <taxon>Arachnida</taxon>
        <taxon>Araneae</taxon>
        <taxon>Araneomorphae</taxon>
        <taxon>Entelegynae</taxon>
        <taxon>Araneoidea</taxon>
        <taxon>Nephilidae</taxon>
        <taxon>Nephila</taxon>
    </lineage>
</organism>
<gene>
    <name evidence="3" type="ORF">NPIL_620091</name>
</gene>
<comment type="caution">
    <text evidence="3">The sequence shown here is derived from an EMBL/GenBank/DDBJ whole genome shotgun (WGS) entry which is preliminary data.</text>
</comment>
<dbReference type="EMBL" id="BMAW01088682">
    <property type="protein sequence ID" value="GFS36061.1"/>
    <property type="molecule type" value="Genomic_DNA"/>
</dbReference>
<evidence type="ECO:0000256" key="1">
    <source>
        <dbReference type="SAM" id="Coils"/>
    </source>
</evidence>
<proteinExistence type="predicted"/>
<name>A0A8X6J540_NEPPI</name>
<keyword evidence="1" id="KW-0175">Coiled coil</keyword>
<feature type="coiled-coil region" evidence="1">
    <location>
        <begin position="7"/>
        <end position="41"/>
    </location>
</feature>
<sequence length="86" mass="10474">MSIQNQVRENSEDLQNFLKDLDNWEKDMKKKEEEFKLLQVSDDQVVPPIRNSLTRSKKKNRKKRNKKEATAKERISSYNYKAWEHY</sequence>
<feature type="compositionally biased region" description="Basic residues" evidence="2">
    <location>
        <begin position="55"/>
        <end position="66"/>
    </location>
</feature>
<feature type="region of interest" description="Disordered" evidence="2">
    <location>
        <begin position="48"/>
        <end position="71"/>
    </location>
</feature>
<protein>
    <submittedName>
        <fullName evidence="3">Uncharacterized protein</fullName>
    </submittedName>
</protein>
<dbReference type="AlphaFoldDB" id="A0A8X6J540"/>
<feature type="non-terminal residue" evidence="3">
    <location>
        <position position="1"/>
    </location>
</feature>
<evidence type="ECO:0000256" key="2">
    <source>
        <dbReference type="SAM" id="MobiDB-lite"/>
    </source>
</evidence>
<evidence type="ECO:0000313" key="4">
    <source>
        <dbReference type="Proteomes" id="UP000887013"/>
    </source>
</evidence>
<keyword evidence="4" id="KW-1185">Reference proteome</keyword>
<dbReference type="Proteomes" id="UP000887013">
    <property type="component" value="Unassembled WGS sequence"/>
</dbReference>
<evidence type="ECO:0000313" key="3">
    <source>
        <dbReference type="EMBL" id="GFS36061.1"/>
    </source>
</evidence>
<accession>A0A8X6J540</accession>